<proteinExistence type="predicted"/>
<reference evidence="3" key="2">
    <citation type="submission" date="2020-10" db="UniProtKB">
        <authorList>
            <consortium name="WormBaseParasite"/>
        </authorList>
    </citation>
    <scope>IDENTIFICATION</scope>
</reference>
<keyword evidence="2" id="KW-1185">Reference proteome</keyword>
<evidence type="ECO:0000313" key="3">
    <source>
        <dbReference type="WBParaSite" id="Pan_g23157.t1"/>
    </source>
</evidence>
<dbReference type="Proteomes" id="UP000492821">
    <property type="component" value="Unassembled WGS sequence"/>
</dbReference>
<protein>
    <submittedName>
        <fullName evidence="3">Saposin B-type domain-containing protein</fullName>
    </submittedName>
</protein>
<keyword evidence="1" id="KW-0732">Signal</keyword>
<evidence type="ECO:0000313" key="2">
    <source>
        <dbReference type="Proteomes" id="UP000492821"/>
    </source>
</evidence>
<feature type="chain" id="PRO_5028908103" evidence="1">
    <location>
        <begin position="20"/>
        <end position="194"/>
    </location>
</feature>
<accession>A0A7E4VNP6</accession>
<sequence length="194" mass="20699">MRSLVILFGLALATTCATATSEALLKFLNDSPHKTLACATCRFLTASPCPGCPALEDIDVCGLLKEVEHASNRSLTLSASHAVREKSFRQECAVGTAELKLGDVLDEITPTPSFGQCVVCNMVLGALHFVSDEIPAMEPKLDGVCGMIKGCTPELISAIIKGLRDSMVAFYTLIGVDLLNCPNYQDFIDGCVKI</sequence>
<reference evidence="2" key="1">
    <citation type="journal article" date="2013" name="Genetics">
        <title>The draft genome and transcriptome of Panagrellus redivivus are shaped by the harsh demands of a free-living lifestyle.</title>
        <authorList>
            <person name="Srinivasan J."/>
            <person name="Dillman A.R."/>
            <person name="Macchietto M.G."/>
            <person name="Heikkinen L."/>
            <person name="Lakso M."/>
            <person name="Fracchia K.M."/>
            <person name="Antoshechkin I."/>
            <person name="Mortazavi A."/>
            <person name="Wong G."/>
            <person name="Sternberg P.W."/>
        </authorList>
    </citation>
    <scope>NUCLEOTIDE SEQUENCE [LARGE SCALE GENOMIC DNA]</scope>
    <source>
        <strain evidence="2">MT8872</strain>
    </source>
</reference>
<evidence type="ECO:0000256" key="1">
    <source>
        <dbReference type="SAM" id="SignalP"/>
    </source>
</evidence>
<feature type="signal peptide" evidence="1">
    <location>
        <begin position="1"/>
        <end position="19"/>
    </location>
</feature>
<dbReference type="WBParaSite" id="Pan_g23157.t1">
    <property type="protein sequence ID" value="Pan_g23157.t1"/>
    <property type="gene ID" value="Pan_g23157"/>
</dbReference>
<name>A0A7E4VNP6_PANRE</name>
<dbReference type="AlphaFoldDB" id="A0A7E4VNP6"/>
<organism evidence="2 3">
    <name type="scientific">Panagrellus redivivus</name>
    <name type="common">Microworm</name>
    <dbReference type="NCBI Taxonomy" id="6233"/>
    <lineage>
        <taxon>Eukaryota</taxon>
        <taxon>Metazoa</taxon>
        <taxon>Ecdysozoa</taxon>
        <taxon>Nematoda</taxon>
        <taxon>Chromadorea</taxon>
        <taxon>Rhabditida</taxon>
        <taxon>Tylenchina</taxon>
        <taxon>Panagrolaimomorpha</taxon>
        <taxon>Panagrolaimoidea</taxon>
        <taxon>Panagrolaimidae</taxon>
        <taxon>Panagrellus</taxon>
    </lineage>
</organism>